<dbReference type="STRING" id="1443941.A9J31_04485"/>
<gene>
    <name evidence="2" type="ORF">A9J31_04485</name>
</gene>
<evidence type="ECO:0000313" key="3">
    <source>
        <dbReference type="Proteomes" id="UP000185753"/>
    </source>
</evidence>
<dbReference type="AlphaFoldDB" id="A0A1A7RA36"/>
<feature type="transmembrane region" description="Helical" evidence="1">
    <location>
        <begin position="12"/>
        <end position="32"/>
    </location>
</feature>
<organism evidence="2 3">
    <name type="scientific">Acinetobacter gandensis</name>
    <dbReference type="NCBI Taxonomy" id="1443941"/>
    <lineage>
        <taxon>Bacteria</taxon>
        <taxon>Pseudomonadati</taxon>
        <taxon>Pseudomonadota</taxon>
        <taxon>Gammaproteobacteria</taxon>
        <taxon>Moraxellales</taxon>
        <taxon>Moraxellaceae</taxon>
        <taxon>Acinetobacter</taxon>
    </lineage>
</organism>
<evidence type="ECO:0000256" key="1">
    <source>
        <dbReference type="SAM" id="Phobius"/>
    </source>
</evidence>
<keyword evidence="1" id="KW-0472">Membrane</keyword>
<dbReference type="EMBL" id="LZDS01000025">
    <property type="protein sequence ID" value="OBX28354.1"/>
    <property type="molecule type" value="Genomic_DNA"/>
</dbReference>
<dbReference type="OrthoDB" id="6385192at2"/>
<keyword evidence="3" id="KW-1185">Reference proteome</keyword>
<keyword evidence="1" id="KW-0812">Transmembrane</keyword>
<comment type="caution">
    <text evidence="2">The sequence shown here is derived from an EMBL/GenBank/DDBJ whole genome shotgun (WGS) entry which is preliminary data.</text>
</comment>
<dbReference type="Proteomes" id="UP000185753">
    <property type="component" value="Unassembled WGS sequence"/>
</dbReference>
<protein>
    <submittedName>
        <fullName evidence="2">Uncharacterized protein</fullName>
    </submittedName>
</protein>
<evidence type="ECO:0000313" key="2">
    <source>
        <dbReference type="EMBL" id="OBX28354.1"/>
    </source>
</evidence>
<reference evidence="3" key="1">
    <citation type="submission" date="2016-06" db="EMBL/GenBank/DDBJ databases">
        <authorList>
            <person name="Radolfova-Krizova L."/>
            <person name="Nemec A."/>
        </authorList>
    </citation>
    <scope>NUCLEOTIDE SEQUENCE [LARGE SCALE GENOMIC DNA]</scope>
    <source>
        <strain evidence="3">ANC 4275</strain>
    </source>
</reference>
<sequence length="232" mass="27284">MQSILSFVSENPVFFTILFTLSNILWMIFSFYQKQKNDKSLIDYKAEKDKDLESLKHSFDLKLETKKKNFGIKQEIYGDFFSKLDKFHSKAQIDSQKSINLYMQKFLIDLFNASEKNDTNMIAQVTSEYHQNIQSLFANLSKELNTLQNECNRLKFFAPDAIRDKLAEITIGYKNVFEMTTQYISNISKLFFDESAQNEITQKFTVDIQPISEKLKNDMEEIEKILRSDLFS</sequence>
<name>A0A1A7RA36_9GAMM</name>
<keyword evidence="1" id="KW-1133">Transmembrane helix</keyword>
<accession>A0A1A7RA36</accession>
<proteinExistence type="predicted"/>
<dbReference type="RefSeq" id="WP_067764249.1">
    <property type="nucleotide sequence ID" value="NZ_JBLZYA010000001.1"/>
</dbReference>